<sequence>MLPTKARGCRGGCSGYAMAAAPLSHSWICGARCWRYCLLFFFRSRENGNAIGEVAKCKYSHSKKSAARRARRERKSARSFVPRSGLRGCLLRPASPCNRHFKHGRPARWHVPMPTAAPRCLTRPHGARSLPRLPSWGIAWWINDLLIPEIYVERGQTYYFTVYGGNDKLNSPTYHPLYITNSPEGAGGLCEWRHEGLDAWEDSITFEEYKETLYKDCDAEPPGSLIWTCYTHRNLGWKIHVVDSGYNLRQEGISSGPTLTPLHTHLATLAALLLPALMLPLR</sequence>
<dbReference type="OrthoDB" id="2448405at2759"/>
<proteinExistence type="predicted"/>
<reference evidence="2 3" key="2">
    <citation type="submission" date="2019-01" db="EMBL/GenBank/DDBJ databases">
        <title>The decoding of complex shrimp genome reveals the adaptation for benthos swimmer, frequently molting mechanism and breeding impact on genome.</title>
        <authorList>
            <person name="Sun Y."/>
            <person name="Gao Y."/>
            <person name="Yu Y."/>
        </authorList>
    </citation>
    <scope>NUCLEOTIDE SEQUENCE [LARGE SCALE GENOMIC DNA]</scope>
    <source>
        <tissue evidence="2">Muscle</tissue>
    </source>
</reference>
<reference evidence="2 3" key="1">
    <citation type="submission" date="2018-04" db="EMBL/GenBank/DDBJ databases">
        <authorList>
            <person name="Zhang X."/>
            <person name="Yuan J."/>
            <person name="Li F."/>
            <person name="Xiang J."/>
        </authorList>
    </citation>
    <scope>NUCLEOTIDE SEQUENCE [LARGE SCALE GENOMIC DNA]</scope>
    <source>
        <tissue evidence="2">Muscle</tissue>
    </source>
</reference>
<accession>A0A423TMA0</accession>
<gene>
    <name evidence="2" type="ORF">C7M84_003770</name>
</gene>
<name>A0A423TMA0_PENVA</name>
<dbReference type="STRING" id="6689.A0A423TMA0"/>
<keyword evidence="3" id="KW-1185">Reference proteome</keyword>
<comment type="caution">
    <text evidence="2">The sequence shown here is derived from an EMBL/GenBank/DDBJ whole genome shotgun (WGS) entry which is preliminary data.</text>
</comment>
<evidence type="ECO:0000256" key="1">
    <source>
        <dbReference type="ARBA" id="ARBA00022737"/>
    </source>
</evidence>
<protein>
    <submittedName>
        <fullName evidence="2">Uncharacterized protein</fullName>
    </submittedName>
</protein>
<evidence type="ECO:0000313" key="3">
    <source>
        <dbReference type="Proteomes" id="UP000283509"/>
    </source>
</evidence>
<dbReference type="AlphaFoldDB" id="A0A423TMA0"/>
<dbReference type="PANTHER" id="PTHR24036">
    <property type="entry name" value="SKELETOR-RELATED"/>
    <property type="match status" value="1"/>
</dbReference>
<dbReference type="InterPro" id="IPR052126">
    <property type="entry name" value="Spindle_Org/Thrombomodulin"/>
</dbReference>
<keyword evidence="1" id="KW-0677">Repeat</keyword>
<dbReference type="Proteomes" id="UP000283509">
    <property type="component" value="Unassembled WGS sequence"/>
</dbReference>
<organism evidence="2 3">
    <name type="scientific">Penaeus vannamei</name>
    <name type="common">Whiteleg shrimp</name>
    <name type="synonym">Litopenaeus vannamei</name>
    <dbReference type="NCBI Taxonomy" id="6689"/>
    <lineage>
        <taxon>Eukaryota</taxon>
        <taxon>Metazoa</taxon>
        <taxon>Ecdysozoa</taxon>
        <taxon>Arthropoda</taxon>
        <taxon>Crustacea</taxon>
        <taxon>Multicrustacea</taxon>
        <taxon>Malacostraca</taxon>
        <taxon>Eumalacostraca</taxon>
        <taxon>Eucarida</taxon>
        <taxon>Decapoda</taxon>
        <taxon>Dendrobranchiata</taxon>
        <taxon>Penaeoidea</taxon>
        <taxon>Penaeidae</taxon>
        <taxon>Penaeus</taxon>
    </lineage>
</organism>
<evidence type="ECO:0000313" key="2">
    <source>
        <dbReference type="EMBL" id="ROT77586.1"/>
    </source>
</evidence>
<dbReference type="EMBL" id="QCYY01001509">
    <property type="protein sequence ID" value="ROT77586.1"/>
    <property type="molecule type" value="Genomic_DNA"/>
</dbReference>
<dbReference type="PANTHER" id="PTHR24036:SF5">
    <property type="entry name" value="THROMBOMODULIN"/>
    <property type="match status" value="1"/>
</dbReference>